<keyword evidence="1" id="KW-1133">Transmembrane helix</keyword>
<keyword evidence="1" id="KW-0472">Membrane</keyword>
<name>A0AAV9AA14_ACOGR</name>
<reference evidence="2" key="1">
    <citation type="journal article" date="2023" name="Nat. Commun.">
        <title>Diploid and tetraploid genomes of Acorus and the evolution of monocots.</title>
        <authorList>
            <person name="Ma L."/>
            <person name="Liu K.W."/>
            <person name="Li Z."/>
            <person name="Hsiao Y.Y."/>
            <person name="Qi Y."/>
            <person name="Fu T."/>
            <person name="Tang G.D."/>
            <person name="Zhang D."/>
            <person name="Sun W.H."/>
            <person name="Liu D.K."/>
            <person name="Li Y."/>
            <person name="Chen G.Z."/>
            <person name="Liu X.D."/>
            <person name="Liao X.Y."/>
            <person name="Jiang Y.T."/>
            <person name="Yu X."/>
            <person name="Hao Y."/>
            <person name="Huang J."/>
            <person name="Zhao X.W."/>
            <person name="Ke S."/>
            <person name="Chen Y.Y."/>
            <person name="Wu W.L."/>
            <person name="Hsu J.L."/>
            <person name="Lin Y.F."/>
            <person name="Huang M.D."/>
            <person name="Li C.Y."/>
            <person name="Huang L."/>
            <person name="Wang Z.W."/>
            <person name="Zhao X."/>
            <person name="Zhong W.Y."/>
            <person name="Peng D.H."/>
            <person name="Ahmad S."/>
            <person name="Lan S."/>
            <person name="Zhang J.S."/>
            <person name="Tsai W.C."/>
            <person name="Van de Peer Y."/>
            <person name="Liu Z.J."/>
        </authorList>
    </citation>
    <scope>NUCLEOTIDE SEQUENCE</scope>
    <source>
        <strain evidence="2">SCP</strain>
    </source>
</reference>
<comment type="caution">
    <text evidence="2">The sequence shown here is derived from an EMBL/GenBank/DDBJ whole genome shotgun (WGS) entry which is preliminary data.</text>
</comment>
<dbReference type="EMBL" id="JAUJYN010000011">
    <property type="protein sequence ID" value="KAK1261019.1"/>
    <property type="molecule type" value="Genomic_DNA"/>
</dbReference>
<evidence type="ECO:0000313" key="2">
    <source>
        <dbReference type="EMBL" id="KAK1261019.1"/>
    </source>
</evidence>
<feature type="transmembrane region" description="Helical" evidence="1">
    <location>
        <begin position="84"/>
        <end position="105"/>
    </location>
</feature>
<feature type="transmembrane region" description="Helical" evidence="1">
    <location>
        <begin position="53"/>
        <end position="72"/>
    </location>
</feature>
<sequence>MEAPDPAATTTATTADTDKDDAEYVFKVSASLLAVSWALIISNMKHSPSEDVIFMFALVALLSVFSLGCLVGRDKRVSIMMSKVLCSFNAVVTFFAIGTVVVQLLPKHKAIWLAIVIIVVIVSAAVAAWIFSGKRKED</sequence>
<keyword evidence="3" id="KW-1185">Reference proteome</keyword>
<accession>A0AAV9AA14</accession>
<organism evidence="2 3">
    <name type="scientific">Acorus gramineus</name>
    <name type="common">Dwarf sweet flag</name>
    <dbReference type="NCBI Taxonomy" id="55184"/>
    <lineage>
        <taxon>Eukaryota</taxon>
        <taxon>Viridiplantae</taxon>
        <taxon>Streptophyta</taxon>
        <taxon>Embryophyta</taxon>
        <taxon>Tracheophyta</taxon>
        <taxon>Spermatophyta</taxon>
        <taxon>Magnoliopsida</taxon>
        <taxon>Liliopsida</taxon>
        <taxon>Acoraceae</taxon>
        <taxon>Acorus</taxon>
    </lineage>
</organism>
<dbReference type="Proteomes" id="UP001179952">
    <property type="component" value="Unassembled WGS sequence"/>
</dbReference>
<proteinExistence type="predicted"/>
<evidence type="ECO:0000256" key="1">
    <source>
        <dbReference type="SAM" id="Phobius"/>
    </source>
</evidence>
<dbReference type="AlphaFoldDB" id="A0AAV9AA14"/>
<reference evidence="2" key="2">
    <citation type="submission" date="2023-06" db="EMBL/GenBank/DDBJ databases">
        <authorList>
            <person name="Ma L."/>
            <person name="Liu K.-W."/>
            <person name="Li Z."/>
            <person name="Hsiao Y.-Y."/>
            <person name="Qi Y."/>
            <person name="Fu T."/>
            <person name="Tang G."/>
            <person name="Zhang D."/>
            <person name="Sun W.-H."/>
            <person name="Liu D.-K."/>
            <person name="Li Y."/>
            <person name="Chen G.-Z."/>
            <person name="Liu X.-D."/>
            <person name="Liao X.-Y."/>
            <person name="Jiang Y.-T."/>
            <person name="Yu X."/>
            <person name="Hao Y."/>
            <person name="Huang J."/>
            <person name="Zhao X.-W."/>
            <person name="Ke S."/>
            <person name="Chen Y.-Y."/>
            <person name="Wu W.-L."/>
            <person name="Hsu J.-L."/>
            <person name="Lin Y.-F."/>
            <person name="Huang M.-D."/>
            <person name="Li C.-Y."/>
            <person name="Huang L."/>
            <person name="Wang Z.-W."/>
            <person name="Zhao X."/>
            <person name="Zhong W.-Y."/>
            <person name="Peng D.-H."/>
            <person name="Ahmad S."/>
            <person name="Lan S."/>
            <person name="Zhang J.-S."/>
            <person name="Tsai W.-C."/>
            <person name="Van De Peer Y."/>
            <person name="Liu Z.-J."/>
        </authorList>
    </citation>
    <scope>NUCLEOTIDE SEQUENCE</scope>
    <source>
        <strain evidence="2">SCP</strain>
        <tissue evidence="2">Leaves</tissue>
    </source>
</reference>
<evidence type="ECO:0000313" key="3">
    <source>
        <dbReference type="Proteomes" id="UP001179952"/>
    </source>
</evidence>
<keyword evidence="1" id="KW-0812">Transmembrane</keyword>
<protein>
    <submittedName>
        <fullName evidence="2">Uncharacterized protein</fullName>
    </submittedName>
</protein>
<feature type="transmembrane region" description="Helical" evidence="1">
    <location>
        <begin position="111"/>
        <end position="131"/>
    </location>
</feature>
<gene>
    <name evidence="2" type="ORF">QJS04_geneDACA013332</name>
</gene>